<reference evidence="1 2" key="1">
    <citation type="submission" date="2012-10" db="EMBL/GenBank/DDBJ databases">
        <title>Draft Genome Sequence of Paenibacillus popilliae ATCC 14706T.</title>
        <authorList>
            <person name="Iiyama K."/>
            <person name="Mori K."/>
            <person name="Mon H."/>
            <person name="Chieda Y."/>
            <person name="Lee J.M."/>
            <person name="Kusakabe T."/>
            <person name="Tashiro K."/>
            <person name="Asano S."/>
            <person name="Yasunaga-Aoki C."/>
            <person name="Shimizu S."/>
        </authorList>
    </citation>
    <scope>NUCLEOTIDE SEQUENCE [LARGE SCALE GENOMIC DNA]</scope>
    <source>
        <strain evidence="1 2">ATCC 14706</strain>
    </source>
</reference>
<sequence length="206" mass="24407">MEPTVSDVADYFLDKFRCEGHTVTHLKLQKMCYYAQAYYLAEYGEEMFSSTFEACRTLYSRFRKARHQPLPFPSSVNMIVFTSCMLRVMDVVWNKFWDKDPNWLKNQTHMEIPWRQARGTTPYGESCSEIIDANVMQDYYKGLIGMKERKPLKPLFKLSQIKQVAKRIDLSSRGTDEEYFDEIQAELEEFRVLRERAAGAWEKENE</sequence>
<dbReference type="AlphaFoldDB" id="M9LDC2"/>
<name>M9LDC2_PAEPP</name>
<gene>
    <name evidence="1" type="ORF">PPOP_3736</name>
</gene>
<dbReference type="Proteomes" id="UP000029453">
    <property type="component" value="Unassembled WGS sequence"/>
</dbReference>
<protein>
    <submittedName>
        <fullName evidence="1">Uncharacterized phage-associated protein</fullName>
    </submittedName>
</protein>
<evidence type="ECO:0000313" key="2">
    <source>
        <dbReference type="Proteomes" id="UP000029453"/>
    </source>
</evidence>
<evidence type="ECO:0000313" key="1">
    <source>
        <dbReference type="EMBL" id="GAC44332.1"/>
    </source>
</evidence>
<dbReference type="EMBL" id="BALG01000456">
    <property type="protein sequence ID" value="GAC44332.1"/>
    <property type="molecule type" value="Genomic_DNA"/>
</dbReference>
<proteinExistence type="predicted"/>
<organism evidence="1 2">
    <name type="scientific">Paenibacillus popilliae ATCC 14706</name>
    <dbReference type="NCBI Taxonomy" id="1212764"/>
    <lineage>
        <taxon>Bacteria</taxon>
        <taxon>Bacillati</taxon>
        <taxon>Bacillota</taxon>
        <taxon>Bacilli</taxon>
        <taxon>Bacillales</taxon>
        <taxon>Paenibacillaceae</taxon>
        <taxon>Paenibacillus</taxon>
    </lineage>
</organism>
<accession>M9LDC2</accession>
<dbReference type="OrthoDB" id="9799173at2"/>
<dbReference type="RefSeq" id="WP_006288147.1">
    <property type="nucleotide sequence ID" value="NZ_BALG01000456.1"/>
</dbReference>
<comment type="caution">
    <text evidence="1">The sequence shown here is derived from an EMBL/GenBank/DDBJ whole genome shotgun (WGS) entry which is preliminary data.</text>
</comment>
<keyword evidence="2" id="KW-1185">Reference proteome</keyword>